<proteinExistence type="predicted"/>
<organism evidence="2">
    <name type="scientific">Tepidanaerobacter syntrophicus</name>
    <dbReference type="NCBI Taxonomy" id="224999"/>
    <lineage>
        <taxon>Bacteria</taxon>
        <taxon>Bacillati</taxon>
        <taxon>Bacillota</taxon>
        <taxon>Clostridia</taxon>
        <taxon>Thermosediminibacterales</taxon>
        <taxon>Tepidanaerobacteraceae</taxon>
        <taxon>Tepidanaerobacter</taxon>
    </lineage>
</organism>
<accession>A0A0U9HFS1</accession>
<name>A0A0U9HFS1_9FIRM</name>
<dbReference type="Proteomes" id="UP000062160">
    <property type="component" value="Unassembled WGS sequence"/>
</dbReference>
<feature type="transmembrane region" description="Helical" evidence="1">
    <location>
        <begin position="89"/>
        <end position="109"/>
    </location>
</feature>
<dbReference type="STRING" id="224999.GCA_001485475_01382"/>
<gene>
    <name evidence="2" type="ORF">TSYNT_7387</name>
</gene>
<keyword evidence="3" id="KW-1185">Reference proteome</keyword>
<keyword evidence="1" id="KW-0812">Transmembrane</keyword>
<evidence type="ECO:0000256" key="1">
    <source>
        <dbReference type="SAM" id="Phobius"/>
    </source>
</evidence>
<dbReference type="OrthoDB" id="1955013at2"/>
<evidence type="ECO:0008006" key="4">
    <source>
        <dbReference type="Google" id="ProtNLM"/>
    </source>
</evidence>
<evidence type="ECO:0000313" key="2">
    <source>
        <dbReference type="EMBL" id="GAQ25366.1"/>
    </source>
</evidence>
<keyword evidence="1" id="KW-0472">Membrane</keyword>
<dbReference type="AlphaFoldDB" id="A0A0U9HFS1"/>
<keyword evidence="1" id="KW-1133">Transmembrane helix</keyword>
<evidence type="ECO:0000313" key="3">
    <source>
        <dbReference type="Proteomes" id="UP000062160"/>
    </source>
</evidence>
<sequence>MKHYSKEELASYKAGTLSEKDSDILEEHLTKCDMCCEMFLSMIYNEEIRQAQSKISLDFPTKVLCKVKKQRKVEPVCKKKVEITRKRNLFMYYIAASIVTFMLMNFGMFNKIANIVPVANATSYRAECSMNIDFPEKIVSGAHEWIQNFEEYK</sequence>
<reference evidence="2" key="1">
    <citation type="journal article" date="2016" name="Genome Announc.">
        <title>Draft Genome Sequence of the Syntrophic Lactate-Degrading Bacterium Tepidanaerobacter syntrophicus JLT.</title>
        <authorList>
            <person name="Matsuura N."/>
            <person name="Ohashi A."/>
            <person name="Tourlousse D.M."/>
            <person name="Sekiguchi Y."/>
        </authorList>
    </citation>
    <scope>NUCLEOTIDE SEQUENCE [LARGE SCALE GENOMIC DNA]</scope>
    <source>
        <strain evidence="2">JL</strain>
    </source>
</reference>
<dbReference type="EMBL" id="DF977001">
    <property type="protein sequence ID" value="GAQ25366.1"/>
    <property type="molecule type" value="Genomic_DNA"/>
</dbReference>
<protein>
    <recommendedName>
        <fullName evidence="4">Zinc-finger</fullName>
    </recommendedName>
</protein>
<dbReference type="RefSeq" id="WP_059032755.1">
    <property type="nucleotide sequence ID" value="NZ_BSDW01000001.1"/>
</dbReference>